<reference evidence="2 3" key="1">
    <citation type="submission" date="2017-05" db="EMBL/GenBank/DDBJ databases">
        <title>The Genome Sequence of Enterococcus faecium 7H8_DIV0219.</title>
        <authorList>
            <consortium name="The Broad Institute Genomics Platform"/>
            <consortium name="The Broad Institute Genomic Center for Infectious Diseases"/>
            <person name="Earl A."/>
            <person name="Manson A."/>
            <person name="Schwartman J."/>
            <person name="Gilmore M."/>
            <person name="Abouelleil A."/>
            <person name="Cao P."/>
            <person name="Chapman S."/>
            <person name="Cusick C."/>
            <person name="Shea T."/>
            <person name="Young S."/>
            <person name="Neafsey D."/>
            <person name="Nusbaum C."/>
            <person name="Birren B."/>
        </authorList>
    </citation>
    <scope>NUCLEOTIDE SEQUENCE [LARGE SCALE GENOMIC DNA]</scope>
    <source>
        <strain evidence="2 3">7H8_DIV0219</strain>
    </source>
</reference>
<keyword evidence="1" id="KW-0472">Membrane</keyword>
<evidence type="ECO:0000313" key="3">
    <source>
        <dbReference type="Proteomes" id="UP000194885"/>
    </source>
</evidence>
<organism evidence="2 3">
    <name type="scientific">Enterococcus faecium</name>
    <name type="common">Streptococcus faecium</name>
    <dbReference type="NCBI Taxonomy" id="1352"/>
    <lineage>
        <taxon>Bacteria</taxon>
        <taxon>Bacillati</taxon>
        <taxon>Bacillota</taxon>
        <taxon>Bacilli</taxon>
        <taxon>Lactobacillales</taxon>
        <taxon>Enterococcaceae</taxon>
        <taxon>Enterococcus</taxon>
    </lineage>
</organism>
<feature type="transmembrane region" description="Helical" evidence="1">
    <location>
        <begin position="7"/>
        <end position="22"/>
    </location>
</feature>
<name>A0A242B063_ENTFC</name>
<keyword evidence="1" id="KW-1133">Transmembrane helix</keyword>
<dbReference type="Proteomes" id="UP000194885">
    <property type="component" value="Unassembled WGS sequence"/>
</dbReference>
<dbReference type="AlphaFoldDB" id="A0A242B063"/>
<comment type="caution">
    <text evidence="2">The sequence shown here is derived from an EMBL/GenBank/DDBJ whole genome shotgun (WGS) entry which is preliminary data.</text>
</comment>
<sequence length="54" mass="6319">MFWKKILPGAIVTVILTILYYQKTGDPWFLYVMIPIFLLGSMAVYWFSKKKNGS</sequence>
<dbReference type="RefSeq" id="WP_179189918.1">
    <property type="nucleotide sequence ID" value="NZ_NGKW01000012.1"/>
</dbReference>
<proteinExistence type="predicted"/>
<keyword evidence="1" id="KW-0812">Transmembrane</keyword>
<dbReference type="EMBL" id="NGKW01000012">
    <property type="protein sequence ID" value="OTN86711.1"/>
    <property type="molecule type" value="Genomic_DNA"/>
</dbReference>
<evidence type="ECO:0000313" key="2">
    <source>
        <dbReference type="EMBL" id="OTN86711.1"/>
    </source>
</evidence>
<gene>
    <name evidence="2" type="ORF">A5810_002951</name>
</gene>
<feature type="transmembrane region" description="Helical" evidence="1">
    <location>
        <begin position="28"/>
        <end position="47"/>
    </location>
</feature>
<evidence type="ECO:0000256" key="1">
    <source>
        <dbReference type="SAM" id="Phobius"/>
    </source>
</evidence>
<protein>
    <submittedName>
        <fullName evidence="2">Uncharacterized protein</fullName>
    </submittedName>
</protein>
<accession>A0A242B063</accession>